<dbReference type="SMART" id="SM00089">
    <property type="entry name" value="PKD"/>
    <property type="match status" value="5"/>
</dbReference>
<dbReference type="InterPro" id="IPR013783">
    <property type="entry name" value="Ig-like_fold"/>
</dbReference>
<feature type="domain" description="PKD/Chitinase" evidence="1">
    <location>
        <begin position="38"/>
        <end position="110"/>
    </location>
</feature>
<feature type="domain" description="PKD/Chitinase" evidence="1">
    <location>
        <begin position="119"/>
        <end position="191"/>
    </location>
</feature>
<dbReference type="Pfam" id="PF13573">
    <property type="entry name" value="SprB"/>
    <property type="match status" value="2"/>
</dbReference>
<evidence type="ECO:0000313" key="2">
    <source>
        <dbReference type="EMBL" id="GAA0876871.1"/>
    </source>
</evidence>
<sequence>MSSGTYNFTVTNSDGCVSSATANVVINTAPVTPSAPVVGTITQPDCTTPTGSVDLSGLPSGSWTINPGGISGSGTTTTLSGLSPGTYNYTVTNSDGCVSSATVNVVINTAPVTPSAPVVGTITQPDCTTPTGSVDLSGLPSGSWTINPGGISGSGTTTTISGLSSGTYNYTVTNSDGCVSSATVNVVINTAPVTPSAPVVGTITQPDCTTPTGSVDLSGLPSGSWTINPGGISGSGTTTTLSGLSSGTYNYTVTNSDGCVSSATANVVINTAPVTPLAPVVGTITQPDCTTPTGSVDLSGLPSGSWTINPGGISGSGTTTTLSGLSSGTYNFTVTNSDGCVSSTTVNVTIESSTPPAAPDVSITVPPTCTDPTATLQINSPLGADYSYLINGGAPQSSTVFSGLGIGSYQFTVIDNTTGCESAITTITINPQTDFPVITVSDIVELICNGGEDAEITIAVANGTGPYQYSWDTPNGVGNTASGLSSGTYTVTVTDANGCQDAESVSIIDPQPLTINFSGTNPTCDNADGNLVATPQNGEAPFTYLWDGNQGTTNTLNNISAGSYGVTITDNNGCSAYAESVVESDGNFSLVVSSETDMIKEGESVLLQADVDPSSTDLSYNWTPAVGLSCTNCASPVATPSETTTYTVTVISPEGCEQEASLTIYVESSCGELFIPTMFSPNSDGNNDGFCVHGEKDCILSYSIQVFNRWGQLVYESESVNDCWDGTYKGKPLNTASFVYRVYATTESGKEIEMSGNINLLR</sequence>
<feature type="domain" description="PKD/Chitinase" evidence="1">
    <location>
        <begin position="200"/>
        <end position="272"/>
    </location>
</feature>
<accession>A0ABP3Y5Z0</accession>
<dbReference type="Proteomes" id="UP001501126">
    <property type="component" value="Unassembled WGS sequence"/>
</dbReference>
<feature type="domain" description="PKD/Chitinase" evidence="1">
    <location>
        <begin position="589"/>
        <end position="669"/>
    </location>
</feature>
<dbReference type="Pfam" id="PF13585">
    <property type="entry name" value="CHU_C"/>
    <property type="match status" value="1"/>
</dbReference>
<reference evidence="3" key="1">
    <citation type="journal article" date="2019" name="Int. J. Syst. Evol. Microbiol.">
        <title>The Global Catalogue of Microorganisms (GCM) 10K type strain sequencing project: providing services to taxonomists for standard genome sequencing and annotation.</title>
        <authorList>
            <consortium name="The Broad Institute Genomics Platform"/>
            <consortium name="The Broad Institute Genome Sequencing Center for Infectious Disease"/>
            <person name="Wu L."/>
            <person name="Ma J."/>
        </authorList>
    </citation>
    <scope>NUCLEOTIDE SEQUENCE [LARGE SCALE GENOMIC DNA]</scope>
    <source>
        <strain evidence="3">JCM 16083</strain>
    </source>
</reference>
<feature type="domain" description="PKD/Chitinase" evidence="1">
    <location>
        <begin position="281"/>
        <end position="353"/>
    </location>
</feature>
<evidence type="ECO:0000313" key="3">
    <source>
        <dbReference type="Proteomes" id="UP001501126"/>
    </source>
</evidence>
<dbReference type="InterPro" id="IPR025667">
    <property type="entry name" value="SprB_repeat"/>
</dbReference>
<dbReference type="EMBL" id="BAAAFH010000022">
    <property type="protein sequence ID" value="GAA0876871.1"/>
    <property type="molecule type" value="Genomic_DNA"/>
</dbReference>
<dbReference type="Gene3D" id="2.60.40.740">
    <property type="match status" value="1"/>
</dbReference>
<dbReference type="Gene3D" id="2.60.40.10">
    <property type="entry name" value="Immunoglobulins"/>
    <property type="match status" value="1"/>
</dbReference>
<proteinExistence type="predicted"/>
<protein>
    <recommendedName>
        <fullName evidence="1">PKD/Chitinase domain-containing protein</fullName>
    </recommendedName>
</protein>
<dbReference type="NCBIfam" id="TIGR04131">
    <property type="entry name" value="Bac_Flav_CTERM"/>
    <property type="match status" value="1"/>
</dbReference>
<keyword evidence="3" id="KW-1185">Reference proteome</keyword>
<dbReference type="InterPro" id="IPR026341">
    <property type="entry name" value="T9SS_type_B"/>
</dbReference>
<name>A0ABP3Y5Z0_9FLAO</name>
<evidence type="ECO:0000259" key="1">
    <source>
        <dbReference type="SMART" id="SM00089"/>
    </source>
</evidence>
<comment type="caution">
    <text evidence="2">The sequence shown here is derived from an EMBL/GenBank/DDBJ whole genome shotgun (WGS) entry which is preliminary data.</text>
</comment>
<dbReference type="InterPro" id="IPR022409">
    <property type="entry name" value="PKD/Chitinase_dom"/>
</dbReference>
<organism evidence="2 3">
    <name type="scientific">Wandonia haliotis</name>
    <dbReference type="NCBI Taxonomy" id="574963"/>
    <lineage>
        <taxon>Bacteria</taxon>
        <taxon>Pseudomonadati</taxon>
        <taxon>Bacteroidota</taxon>
        <taxon>Flavobacteriia</taxon>
        <taxon>Flavobacteriales</taxon>
        <taxon>Crocinitomicaceae</taxon>
        <taxon>Wandonia</taxon>
    </lineage>
</organism>
<gene>
    <name evidence="2" type="ORF">GCM10009118_32810</name>
</gene>